<dbReference type="EMBL" id="CP001233">
    <property type="protein sequence ID" value="ACP05447.1"/>
    <property type="molecule type" value="Genomic_DNA"/>
</dbReference>
<organism evidence="1 2">
    <name type="scientific">Vibrio cholerae serotype O1 (strain M66-2)</name>
    <dbReference type="NCBI Taxonomy" id="579112"/>
    <lineage>
        <taxon>Bacteria</taxon>
        <taxon>Pseudomonadati</taxon>
        <taxon>Pseudomonadota</taxon>
        <taxon>Gammaproteobacteria</taxon>
        <taxon>Vibrionales</taxon>
        <taxon>Vibrionaceae</taxon>
        <taxon>Vibrio</taxon>
    </lineage>
</organism>
<protein>
    <submittedName>
        <fullName evidence="1">Uncharacterized protein</fullName>
    </submittedName>
</protein>
<dbReference type="AlphaFoldDB" id="C3LLM1"/>
<evidence type="ECO:0000313" key="1">
    <source>
        <dbReference type="EMBL" id="ACP05447.1"/>
    </source>
</evidence>
<gene>
    <name evidence="1" type="ordered locus">VCM66_1130</name>
</gene>
<proteinExistence type="predicted"/>
<name>C3LLM1_VIBCM</name>
<dbReference type="KEGG" id="vcm:VCM66_1130"/>
<evidence type="ECO:0000313" key="2">
    <source>
        <dbReference type="Proteomes" id="UP000001217"/>
    </source>
</evidence>
<sequence>MSGLFIGFFHLSLLFRYFLNAVISAQSNHG</sequence>
<dbReference type="HOGENOM" id="CLU_3406021_0_0_6"/>
<accession>C3LLM1</accession>
<dbReference type="Proteomes" id="UP000001217">
    <property type="component" value="Chromosome I"/>
</dbReference>
<reference evidence="1 2" key="1">
    <citation type="journal article" date="2008" name="PLoS ONE">
        <title>A recalibrated molecular clock and independent origins for the cholera pandemic clones.</title>
        <authorList>
            <person name="Feng L."/>
            <person name="Reeves P.R."/>
            <person name="Lan R."/>
            <person name="Ren Y."/>
            <person name="Gao C."/>
            <person name="Zhou Z."/>
            <person name="Ren Y."/>
            <person name="Cheng J."/>
            <person name="Wang W."/>
            <person name="Wang J."/>
            <person name="Qian W."/>
            <person name="Li D."/>
            <person name="Wang L."/>
        </authorList>
    </citation>
    <scope>NUCLEOTIDE SEQUENCE [LARGE SCALE GENOMIC DNA]</scope>
    <source>
        <strain evidence="1 2">M66-2</strain>
    </source>
</reference>